<comment type="caution">
    <text evidence="2">The sequence shown here is derived from an EMBL/GenBank/DDBJ whole genome shotgun (WGS) entry which is preliminary data.</text>
</comment>
<gene>
    <name evidence="2" type="ORF">J2W40_003102</name>
</gene>
<dbReference type="SUPFAM" id="SSF51338">
    <property type="entry name" value="Composite domain of metallo-dependent hydrolases"/>
    <property type="match status" value="1"/>
</dbReference>
<evidence type="ECO:0000259" key="1">
    <source>
        <dbReference type="Pfam" id="PF07969"/>
    </source>
</evidence>
<dbReference type="Gene3D" id="2.30.40.10">
    <property type="entry name" value="Urease, subunit C, domain 1"/>
    <property type="match status" value="1"/>
</dbReference>
<evidence type="ECO:0000313" key="2">
    <source>
        <dbReference type="EMBL" id="MDR7156261.1"/>
    </source>
</evidence>
<protein>
    <submittedName>
        <fullName evidence="2">Amidohydrolase YtcJ</fullName>
    </submittedName>
</protein>
<name>A0ABU1X3U6_SPHXE</name>
<dbReference type="Proteomes" id="UP001267638">
    <property type="component" value="Unassembled WGS sequence"/>
</dbReference>
<evidence type="ECO:0000313" key="3">
    <source>
        <dbReference type="Proteomes" id="UP001267638"/>
    </source>
</evidence>
<dbReference type="InterPro" id="IPR032466">
    <property type="entry name" value="Metal_Hydrolase"/>
</dbReference>
<dbReference type="EMBL" id="JAVDWV010000014">
    <property type="protein sequence ID" value="MDR7156261.1"/>
    <property type="molecule type" value="Genomic_DNA"/>
</dbReference>
<dbReference type="PANTHER" id="PTHR22642">
    <property type="entry name" value="IMIDAZOLONEPROPIONASE"/>
    <property type="match status" value="1"/>
</dbReference>
<sequence>MLIRDADIDGQRCDVRLADGVIAAMAPALPPLPDEPTLDARGGALLPGLHDHHIHLNATAASLMSVRCGPPDVRDAAELIAALHDAPGGDWLRGVGYHASVAGEIDRHWLDRNGPARPVRIQHRSGRMWIFNSLALHELGDGAPADGRLIDGDAWLRGRLPVTPLDLRPVGNRLAALGVTGLTEVTPRNDRADYLRYAQAGLSQHLLVMGGPTLDDAPPVGLASRGAVKLHYHDHELPPLDQLVAEVARAHAANRPVASHCVTQAELVVTLAAIAEAGAMVGDRIEHAAIVTPDNADWMAQLGLIAVSQPHFIAERGDAYRRDVAAEDRPWLYRLRGLRAAGVGLAAGSDAPFGGLNPWTSMAAAVQRPDDLGPDEVLTPEEALALYTGHPHAPALPRTIAVGERADLCLIDRNWAAARADLAAVTVRATWMAGRLVYGTIASTNPHSSASDAGMRRIDSAI</sequence>
<dbReference type="Pfam" id="PF07969">
    <property type="entry name" value="Amidohydro_3"/>
    <property type="match status" value="1"/>
</dbReference>
<dbReference type="RefSeq" id="WP_310226344.1">
    <property type="nucleotide sequence ID" value="NZ_JAVDWV010000014.1"/>
</dbReference>
<keyword evidence="3" id="KW-1185">Reference proteome</keyword>
<dbReference type="InterPro" id="IPR013108">
    <property type="entry name" value="Amidohydro_3"/>
</dbReference>
<accession>A0ABU1X3U6</accession>
<dbReference type="Gene3D" id="3.10.310.70">
    <property type="match status" value="1"/>
</dbReference>
<organism evidence="2 3">
    <name type="scientific">Sphingobium xenophagum</name>
    <dbReference type="NCBI Taxonomy" id="121428"/>
    <lineage>
        <taxon>Bacteria</taxon>
        <taxon>Pseudomonadati</taxon>
        <taxon>Pseudomonadota</taxon>
        <taxon>Alphaproteobacteria</taxon>
        <taxon>Sphingomonadales</taxon>
        <taxon>Sphingomonadaceae</taxon>
        <taxon>Sphingobium</taxon>
    </lineage>
</organism>
<proteinExistence type="predicted"/>
<feature type="domain" description="Amidohydrolase 3" evidence="1">
    <location>
        <begin position="38"/>
        <end position="438"/>
    </location>
</feature>
<dbReference type="PANTHER" id="PTHR22642:SF2">
    <property type="entry name" value="PROTEIN LONG AFTER FAR-RED 3"/>
    <property type="match status" value="1"/>
</dbReference>
<dbReference type="Gene3D" id="3.20.20.140">
    <property type="entry name" value="Metal-dependent hydrolases"/>
    <property type="match status" value="2"/>
</dbReference>
<dbReference type="SUPFAM" id="SSF51556">
    <property type="entry name" value="Metallo-dependent hydrolases"/>
    <property type="match status" value="1"/>
</dbReference>
<dbReference type="InterPro" id="IPR011059">
    <property type="entry name" value="Metal-dep_hydrolase_composite"/>
</dbReference>
<reference evidence="2 3" key="1">
    <citation type="submission" date="2023-07" db="EMBL/GenBank/DDBJ databases">
        <title>Sorghum-associated microbial communities from plants grown in Nebraska, USA.</title>
        <authorList>
            <person name="Schachtman D."/>
        </authorList>
    </citation>
    <scope>NUCLEOTIDE SEQUENCE [LARGE SCALE GENOMIC DNA]</scope>
    <source>
        <strain evidence="2 3">4256</strain>
    </source>
</reference>